<protein>
    <submittedName>
        <fullName evidence="2">Uncharacterized protein</fullName>
    </submittedName>
</protein>
<accession>A0A9X1V8Y5</accession>
<dbReference type="PANTHER" id="PTHR47197">
    <property type="entry name" value="PROTEIN NIRF"/>
    <property type="match status" value="1"/>
</dbReference>
<dbReference type="Gene3D" id="2.130.10.10">
    <property type="entry name" value="YVTN repeat-like/Quinoprotein amine dehydrogenase"/>
    <property type="match status" value="1"/>
</dbReference>
<dbReference type="Proteomes" id="UP001139263">
    <property type="component" value="Unassembled WGS sequence"/>
</dbReference>
<sequence>MRHLKVAGVMALLAVFSITGCGVESSTTSVVPLSKVAAQDKVNTIIPAPAGIVGMTNPDSNDFMYLAAGTARSKGLFSLNLITHEISSSSSISNAVDSATLLSSGIIVLGQATKHSGAISLYNAQTLKMMKTIPVGDPVIEVCTDPSEAGDVYVLNGTKKSETVSVVNTNSNKIMESIPVSLGTIDIASNAGTLYTLQPNGQIMGISERSKTPQFQFTVAPGARSFVVSPDGQTLYLLKEANDTYNISEVDLATESQIAALGAPMNAGFISLSSDSKTLYVGVESPSVGNVQTLQAIH</sequence>
<keyword evidence="1" id="KW-0732">Signal</keyword>
<reference evidence="2" key="1">
    <citation type="submission" date="2022-03" db="EMBL/GenBank/DDBJ databases">
        <title>Draft Genome Sequence of Firmicute Strain S0AB, a Heterotrophic Iron/Sulfur-Oxidizing Extreme Acidophile.</title>
        <authorList>
            <person name="Vergara E."/>
            <person name="Pakostova E."/>
            <person name="Johnson D.B."/>
            <person name="Holmes D.S."/>
        </authorList>
    </citation>
    <scope>NUCLEOTIDE SEQUENCE</scope>
    <source>
        <strain evidence="2">S0AB</strain>
    </source>
</reference>
<organism evidence="2 3">
    <name type="scientific">Sulfoacidibacillus ferrooxidans</name>
    <dbReference type="NCBI Taxonomy" id="2005001"/>
    <lineage>
        <taxon>Bacteria</taxon>
        <taxon>Bacillati</taxon>
        <taxon>Bacillota</taxon>
        <taxon>Bacilli</taxon>
        <taxon>Bacillales</taxon>
        <taxon>Alicyclobacillaceae</taxon>
        <taxon>Sulfoacidibacillus</taxon>
    </lineage>
</organism>
<dbReference type="InterPro" id="IPR051200">
    <property type="entry name" value="Host-pathogen_enzymatic-act"/>
</dbReference>
<dbReference type="SUPFAM" id="SSF51004">
    <property type="entry name" value="C-terminal (heme d1) domain of cytochrome cd1-nitrite reductase"/>
    <property type="match status" value="1"/>
</dbReference>
<feature type="chain" id="PRO_5040845058" evidence="1">
    <location>
        <begin position="22"/>
        <end position="298"/>
    </location>
</feature>
<dbReference type="EMBL" id="JALBUF010000004">
    <property type="protein sequence ID" value="MCI0183405.1"/>
    <property type="molecule type" value="Genomic_DNA"/>
</dbReference>
<evidence type="ECO:0000313" key="3">
    <source>
        <dbReference type="Proteomes" id="UP001139263"/>
    </source>
</evidence>
<name>A0A9X1V8Y5_9BACL</name>
<dbReference type="AlphaFoldDB" id="A0A9X1V8Y5"/>
<dbReference type="RefSeq" id="WP_241713672.1">
    <property type="nucleotide sequence ID" value="NZ_JALBUF010000004.1"/>
</dbReference>
<dbReference type="PROSITE" id="PS51257">
    <property type="entry name" value="PROKAR_LIPOPROTEIN"/>
    <property type="match status" value="1"/>
</dbReference>
<evidence type="ECO:0000313" key="2">
    <source>
        <dbReference type="EMBL" id="MCI0183405.1"/>
    </source>
</evidence>
<evidence type="ECO:0000256" key="1">
    <source>
        <dbReference type="SAM" id="SignalP"/>
    </source>
</evidence>
<feature type="signal peptide" evidence="1">
    <location>
        <begin position="1"/>
        <end position="21"/>
    </location>
</feature>
<keyword evidence="3" id="KW-1185">Reference proteome</keyword>
<gene>
    <name evidence="2" type="ORF">MM817_01682</name>
</gene>
<comment type="caution">
    <text evidence="2">The sequence shown here is derived from an EMBL/GenBank/DDBJ whole genome shotgun (WGS) entry which is preliminary data.</text>
</comment>
<dbReference type="PANTHER" id="PTHR47197:SF3">
    <property type="entry name" value="DIHYDRO-HEME D1 DEHYDROGENASE"/>
    <property type="match status" value="1"/>
</dbReference>
<dbReference type="InterPro" id="IPR015943">
    <property type="entry name" value="WD40/YVTN_repeat-like_dom_sf"/>
</dbReference>
<dbReference type="InterPro" id="IPR011048">
    <property type="entry name" value="Haem_d1_sf"/>
</dbReference>
<proteinExistence type="predicted"/>